<gene>
    <name evidence="1" type="ORF">G1H10_01925</name>
</gene>
<keyword evidence="2" id="KW-1185">Reference proteome</keyword>
<proteinExistence type="predicted"/>
<reference evidence="1 2" key="1">
    <citation type="submission" date="2020-02" db="EMBL/GenBank/DDBJ databases">
        <authorList>
            <person name="Li X.-J."/>
            <person name="Han X.-M."/>
        </authorList>
    </citation>
    <scope>NUCLEOTIDE SEQUENCE [LARGE SCALE GENOMIC DNA]</scope>
    <source>
        <strain evidence="1 2">CCTCC AB 2017055</strain>
    </source>
</reference>
<sequence>MQGPESTGDVDPVVVNAVQVVRDRFGAIGLRSLISLATRELARVEQAETDLAAIDNGDPAVQPVNDSPDAADTQAWLAYTEYDRD</sequence>
<protein>
    <submittedName>
        <fullName evidence="1">Uncharacterized protein</fullName>
    </submittedName>
</protein>
<comment type="caution">
    <text evidence="1">The sequence shown here is derived from an EMBL/GenBank/DDBJ whole genome shotgun (WGS) entry which is preliminary data.</text>
</comment>
<dbReference type="RefSeq" id="WP_163731800.1">
    <property type="nucleotide sequence ID" value="NZ_JAAGOA010000001.1"/>
</dbReference>
<evidence type="ECO:0000313" key="2">
    <source>
        <dbReference type="Proteomes" id="UP000475214"/>
    </source>
</evidence>
<dbReference type="AlphaFoldDB" id="A0A6L9S2S9"/>
<evidence type="ECO:0000313" key="1">
    <source>
        <dbReference type="EMBL" id="NED98923.1"/>
    </source>
</evidence>
<name>A0A6L9S2S9_9ACTN</name>
<organism evidence="1 2">
    <name type="scientific">Phytoactinopolyspora halotolerans</name>
    <dbReference type="NCBI Taxonomy" id="1981512"/>
    <lineage>
        <taxon>Bacteria</taxon>
        <taxon>Bacillati</taxon>
        <taxon>Actinomycetota</taxon>
        <taxon>Actinomycetes</taxon>
        <taxon>Jiangellales</taxon>
        <taxon>Jiangellaceae</taxon>
        <taxon>Phytoactinopolyspora</taxon>
    </lineage>
</organism>
<accession>A0A6L9S2S9</accession>
<dbReference type="EMBL" id="JAAGOA010000001">
    <property type="protein sequence ID" value="NED98923.1"/>
    <property type="molecule type" value="Genomic_DNA"/>
</dbReference>
<dbReference type="Proteomes" id="UP000475214">
    <property type="component" value="Unassembled WGS sequence"/>
</dbReference>